<keyword evidence="4" id="KW-1185">Reference proteome</keyword>
<dbReference type="PROSITE" id="PS51318">
    <property type="entry name" value="TAT"/>
    <property type="match status" value="1"/>
</dbReference>
<reference evidence="3 4" key="1">
    <citation type="submission" date="2024-09" db="EMBL/GenBank/DDBJ databases">
        <authorList>
            <person name="Sun Q."/>
            <person name="Mori K."/>
        </authorList>
    </citation>
    <scope>NUCLEOTIDE SEQUENCE [LARGE SCALE GENOMIC DNA]</scope>
    <source>
        <strain evidence="3 4">JCM 15389</strain>
    </source>
</reference>
<gene>
    <name evidence="3" type="ORF">ACFFRE_05610</name>
</gene>
<feature type="signal peptide" evidence="2">
    <location>
        <begin position="1"/>
        <end position="25"/>
    </location>
</feature>
<dbReference type="RefSeq" id="WP_248108643.1">
    <property type="nucleotide sequence ID" value="NZ_JAKHEX010000018.1"/>
</dbReference>
<evidence type="ECO:0000313" key="3">
    <source>
        <dbReference type="EMBL" id="MFC0081622.1"/>
    </source>
</evidence>
<accession>A0ABV6C1R1</accession>
<evidence type="ECO:0000256" key="1">
    <source>
        <dbReference type="SAM" id="MobiDB-lite"/>
    </source>
</evidence>
<dbReference type="Proteomes" id="UP001589788">
    <property type="component" value="Unassembled WGS sequence"/>
</dbReference>
<sequence>MTARRRLRRLGAAAAGGLLAGGLLAACGSSAALGLVRAACGHVDQSIRTYEASLRLPPGPAQEALQRTAALQLEAAQRKAAVAAGEDAEWQALMTTISESPRIPEGYLVHALEEQCQVASSPGGQDAFGNLGTQQGAPPPASAVTLPGDQPANGVSSARSSRASSAGRSAPGTAPAASSPGSSASS</sequence>
<evidence type="ECO:0008006" key="5">
    <source>
        <dbReference type="Google" id="ProtNLM"/>
    </source>
</evidence>
<organism evidence="3 4">
    <name type="scientific">Aciditerrimonas ferrireducens</name>
    <dbReference type="NCBI Taxonomy" id="667306"/>
    <lineage>
        <taxon>Bacteria</taxon>
        <taxon>Bacillati</taxon>
        <taxon>Actinomycetota</taxon>
        <taxon>Acidimicrobiia</taxon>
        <taxon>Acidimicrobiales</taxon>
        <taxon>Acidimicrobiaceae</taxon>
        <taxon>Aciditerrimonas</taxon>
    </lineage>
</organism>
<dbReference type="InterPro" id="IPR006311">
    <property type="entry name" value="TAT_signal"/>
</dbReference>
<keyword evidence="2" id="KW-0732">Signal</keyword>
<feature type="compositionally biased region" description="Low complexity" evidence="1">
    <location>
        <begin position="156"/>
        <end position="186"/>
    </location>
</feature>
<feature type="region of interest" description="Disordered" evidence="1">
    <location>
        <begin position="119"/>
        <end position="186"/>
    </location>
</feature>
<dbReference type="EMBL" id="JBHLYQ010000039">
    <property type="protein sequence ID" value="MFC0081622.1"/>
    <property type="molecule type" value="Genomic_DNA"/>
</dbReference>
<protein>
    <recommendedName>
        <fullName evidence="5">Lipoprotein</fullName>
    </recommendedName>
</protein>
<comment type="caution">
    <text evidence="3">The sequence shown here is derived from an EMBL/GenBank/DDBJ whole genome shotgun (WGS) entry which is preliminary data.</text>
</comment>
<evidence type="ECO:0000313" key="4">
    <source>
        <dbReference type="Proteomes" id="UP001589788"/>
    </source>
</evidence>
<evidence type="ECO:0000256" key="2">
    <source>
        <dbReference type="SAM" id="SignalP"/>
    </source>
</evidence>
<feature type="chain" id="PRO_5045533618" description="Lipoprotein" evidence="2">
    <location>
        <begin position="26"/>
        <end position="186"/>
    </location>
</feature>
<name>A0ABV6C1R1_9ACTN</name>
<proteinExistence type="predicted"/>
<dbReference type="PROSITE" id="PS51257">
    <property type="entry name" value="PROKAR_LIPOPROTEIN"/>
    <property type="match status" value="1"/>
</dbReference>